<evidence type="ECO:0000313" key="3">
    <source>
        <dbReference type="Proteomes" id="UP000709466"/>
    </source>
</evidence>
<dbReference type="InterPro" id="IPR019613">
    <property type="entry name" value="DUF4198"/>
</dbReference>
<evidence type="ECO:0000313" key="2">
    <source>
        <dbReference type="EMBL" id="NIY73787.1"/>
    </source>
</evidence>
<protein>
    <submittedName>
        <fullName evidence="2">DUF4198 domain-containing protein</fullName>
    </submittedName>
</protein>
<dbReference type="Proteomes" id="UP000709466">
    <property type="component" value="Unassembled WGS sequence"/>
</dbReference>
<organism evidence="2 3">
    <name type="scientific">Marivivens donghaensis</name>
    <dbReference type="NCBI Taxonomy" id="1699413"/>
    <lineage>
        <taxon>Bacteria</taxon>
        <taxon>Pseudomonadati</taxon>
        <taxon>Pseudomonadota</taxon>
        <taxon>Alphaproteobacteria</taxon>
        <taxon>Rhodobacterales</taxon>
        <taxon>Paracoccaceae</taxon>
        <taxon>Marivivens group</taxon>
        <taxon>Marivivens</taxon>
    </lineage>
</organism>
<evidence type="ECO:0000256" key="1">
    <source>
        <dbReference type="SAM" id="SignalP"/>
    </source>
</evidence>
<proteinExistence type="predicted"/>
<dbReference type="EMBL" id="JAATOP010000013">
    <property type="protein sequence ID" value="NIY73787.1"/>
    <property type="molecule type" value="Genomic_DNA"/>
</dbReference>
<gene>
    <name evidence="2" type="ORF">HCZ30_15260</name>
</gene>
<reference evidence="2 3" key="1">
    <citation type="submission" date="2020-03" db="EMBL/GenBank/DDBJ databases">
        <title>Bacterial isolates of synthetic phycosphere.</title>
        <authorList>
            <person name="Fu H."/>
            <person name="Moran M.A."/>
        </authorList>
    </citation>
    <scope>NUCLEOTIDE SEQUENCE [LARGE SCALE GENOMIC DNA]</scope>
    <source>
        <strain evidence="2 3">HF1</strain>
    </source>
</reference>
<feature type="signal peptide" evidence="1">
    <location>
        <begin position="1"/>
        <end position="20"/>
    </location>
</feature>
<comment type="caution">
    <text evidence="2">The sequence shown here is derived from an EMBL/GenBank/DDBJ whole genome shotgun (WGS) entry which is preliminary data.</text>
</comment>
<dbReference type="RefSeq" id="WP_167639172.1">
    <property type="nucleotide sequence ID" value="NZ_JAATOP010000013.1"/>
</dbReference>
<name>A0ABX0W324_9RHOB</name>
<sequence>MRLQAIIISAILATPAAAHFQEIIPSDDVMTSVGDVTLDLSFTHPFEGGPLMPIEKPVQVGMIHGDQVADLTGQLEEVAGGQWSVTQTLNEAGTALFYVVPQPYWEPAEGKFIVHYAKSIVDVGPTGEGWDAEVGLPVEIMPLTRPSGLWAGNSFIGVVLQDGEPAPFAEIEVEFVNDGSIAAPNDAFITQVLKADSNGTFTYAMPFAGWYGFAALIEGPDTMTSPDGNEVPVELGGLIWIKTTEAAE</sequence>
<feature type="chain" id="PRO_5045853812" evidence="1">
    <location>
        <begin position="21"/>
        <end position="248"/>
    </location>
</feature>
<keyword evidence="3" id="KW-1185">Reference proteome</keyword>
<keyword evidence="1" id="KW-0732">Signal</keyword>
<dbReference type="Pfam" id="PF10670">
    <property type="entry name" value="DUF4198"/>
    <property type="match status" value="1"/>
</dbReference>
<accession>A0ABX0W324</accession>